<sequence>MTAQEPQTETLETEIRIGNHSIRFSAQFSSEEVGLHELLPLFQNITDKVVDIAAAEASEQGERISCRSGCSACCSQLVPISKAEAVSLLKLIESLPGARQSEIKSRFEYNMAVLEEAGLLDELEQAASDHDKERLRSIGLKYFRLDLPCPFLRDQSCSIHPYRPLSCREFLVVSDPSYCADPDPEHVKNVALPKTVSPIIYEMCSRDQSRDRGFIPLVRLLADAESLLAGQPDPAPAVAWVQRFFKRLCG</sequence>
<comment type="caution">
    <text evidence="1">The sequence shown here is derived from an EMBL/GenBank/DDBJ whole genome shotgun (WGS) entry which is preliminary data.</text>
</comment>
<organism evidence="1 2">
    <name type="scientific">Candidatus Thiodiazotropha taylori</name>
    <dbReference type="NCBI Taxonomy" id="2792791"/>
    <lineage>
        <taxon>Bacteria</taxon>
        <taxon>Pseudomonadati</taxon>
        <taxon>Pseudomonadota</taxon>
        <taxon>Gammaproteobacteria</taxon>
        <taxon>Chromatiales</taxon>
        <taxon>Sedimenticolaceae</taxon>
        <taxon>Candidatus Thiodiazotropha</taxon>
    </lineage>
</organism>
<name>A0A944QW47_9GAMM</name>
<dbReference type="Pfam" id="PF03692">
    <property type="entry name" value="CxxCxxCC"/>
    <property type="match status" value="1"/>
</dbReference>
<accession>A0A944QW47</accession>
<evidence type="ECO:0000313" key="2">
    <source>
        <dbReference type="Proteomes" id="UP000770889"/>
    </source>
</evidence>
<reference evidence="1 2" key="1">
    <citation type="submission" date="2021-05" db="EMBL/GenBank/DDBJ databases">
        <title>Genetic and Functional Diversity in Clade A Lucinid endosymbionts from the Bahamas.</title>
        <authorList>
            <person name="Giani N.M."/>
            <person name="Engel A.S."/>
            <person name="Campbell B.J."/>
        </authorList>
    </citation>
    <scope>NUCLEOTIDE SEQUENCE [LARGE SCALE GENOMIC DNA]</scope>
    <source>
        <strain evidence="1">LUC16012Gg_MoonRockCtena</strain>
    </source>
</reference>
<protein>
    <submittedName>
        <fullName evidence="1">YkgJ family cysteine cluster protein</fullName>
    </submittedName>
</protein>
<gene>
    <name evidence="1" type="ORF">KME65_17350</name>
</gene>
<dbReference type="Proteomes" id="UP000770889">
    <property type="component" value="Unassembled WGS sequence"/>
</dbReference>
<dbReference type="EMBL" id="JAHHGM010000020">
    <property type="protein sequence ID" value="MBT2990725.1"/>
    <property type="molecule type" value="Genomic_DNA"/>
</dbReference>
<proteinExistence type="predicted"/>
<dbReference type="InterPro" id="IPR005358">
    <property type="entry name" value="Puta_zinc/iron-chelating_dom"/>
</dbReference>
<dbReference type="AlphaFoldDB" id="A0A944QW47"/>
<evidence type="ECO:0000313" key="1">
    <source>
        <dbReference type="EMBL" id="MBT2990725.1"/>
    </source>
</evidence>